<comment type="cofactor">
    <cofactor evidence="6">
        <name>Mg(2+)</name>
        <dbReference type="ChEBI" id="CHEBI:18420"/>
    </cofactor>
</comment>
<feature type="binding site" evidence="6">
    <location>
        <position position="5"/>
    </location>
    <ligand>
        <name>Mg(2+)</name>
        <dbReference type="ChEBI" id="CHEBI:18420"/>
    </ligand>
</feature>
<dbReference type="GO" id="GO:0004540">
    <property type="term" value="F:RNA nuclease activity"/>
    <property type="evidence" value="ECO:0007669"/>
    <property type="project" value="InterPro"/>
</dbReference>
<dbReference type="GO" id="GO:0004519">
    <property type="term" value="F:endonuclease activity"/>
    <property type="evidence" value="ECO:0007669"/>
    <property type="project" value="UniProtKB-KW"/>
</dbReference>
<dbReference type="Pfam" id="PF01850">
    <property type="entry name" value="PIN"/>
    <property type="match status" value="1"/>
</dbReference>
<feature type="binding site" evidence="6">
    <location>
        <position position="91"/>
    </location>
    <ligand>
        <name>Mg(2+)</name>
        <dbReference type="ChEBI" id="CHEBI:18420"/>
    </ligand>
</feature>
<keyword evidence="1 6" id="KW-1277">Toxin-antitoxin system</keyword>
<gene>
    <name evidence="8" type="primary">vapC_2</name>
    <name evidence="6" type="synonym">vapC</name>
    <name evidence="8" type="ORF">RS86_03007</name>
</gene>
<dbReference type="AlphaFoldDB" id="A0A0F0LF35"/>
<dbReference type="InterPro" id="IPR044153">
    <property type="entry name" value="PIN_Pae0151-like"/>
</dbReference>
<organism evidence="8 9">
    <name type="scientific">Microbacterium azadirachtae</name>
    <dbReference type="NCBI Taxonomy" id="582680"/>
    <lineage>
        <taxon>Bacteria</taxon>
        <taxon>Bacillati</taxon>
        <taxon>Actinomycetota</taxon>
        <taxon>Actinomycetes</taxon>
        <taxon>Micrococcales</taxon>
        <taxon>Microbacteriaceae</taxon>
        <taxon>Microbacterium</taxon>
    </lineage>
</organism>
<evidence type="ECO:0000256" key="4">
    <source>
        <dbReference type="ARBA" id="ARBA00022801"/>
    </source>
</evidence>
<keyword evidence="8" id="KW-0255">Endonuclease</keyword>
<evidence type="ECO:0000256" key="1">
    <source>
        <dbReference type="ARBA" id="ARBA00022649"/>
    </source>
</evidence>
<comment type="function">
    <text evidence="6">Toxic component of a toxin-antitoxin (TA) system. An RNase.</text>
</comment>
<keyword evidence="5 6" id="KW-0460">Magnesium</keyword>
<dbReference type="GO" id="GO:0000287">
    <property type="term" value="F:magnesium ion binding"/>
    <property type="evidence" value="ECO:0007669"/>
    <property type="project" value="UniProtKB-UniRule"/>
</dbReference>
<keyword evidence="3 6" id="KW-0479">Metal-binding</keyword>
<dbReference type="GO" id="GO:0090729">
    <property type="term" value="F:toxin activity"/>
    <property type="evidence" value="ECO:0007669"/>
    <property type="project" value="UniProtKB-KW"/>
</dbReference>
<evidence type="ECO:0000313" key="8">
    <source>
        <dbReference type="EMBL" id="KJL31728.1"/>
    </source>
</evidence>
<dbReference type="STRING" id="582680.RS86_03007"/>
<dbReference type="EMBL" id="JYIX01000038">
    <property type="protein sequence ID" value="KJL31728.1"/>
    <property type="molecule type" value="Genomic_DNA"/>
</dbReference>
<keyword evidence="2 6" id="KW-0540">Nuclease</keyword>
<evidence type="ECO:0000256" key="5">
    <source>
        <dbReference type="ARBA" id="ARBA00022842"/>
    </source>
</evidence>
<accession>A0A0F0LF35</accession>
<dbReference type="Gene3D" id="3.40.50.1010">
    <property type="entry name" value="5'-nuclease"/>
    <property type="match status" value="1"/>
</dbReference>
<dbReference type="InterPro" id="IPR029060">
    <property type="entry name" value="PIN-like_dom_sf"/>
</dbReference>
<sequence length="126" mass="13850">MIVVDANVLIAWWTPGDRHADLAAEILDTEDDLILHPVTLAETLVWPVREGREDEAVQDIVRLGIDRHVPLLDEPLDVARLRGTTKLRLPDAYVLATSIELNATLATFDPRLADAARERGVAVVGA</sequence>
<evidence type="ECO:0000256" key="6">
    <source>
        <dbReference type="HAMAP-Rule" id="MF_00265"/>
    </source>
</evidence>
<keyword evidence="9" id="KW-1185">Reference proteome</keyword>
<keyword evidence="6" id="KW-0800">Toxin</keyword>
<evidence type="ECO:0000256" key="2">
    <source>
        <dbReference type="ARBA" id="ARBA00022722"/>
    </source>
</evidence>
<keyword evidence="4 6" id="KW-0378">Hydrolase</keyword>
<reference evidence="8 9" key="1">
    <citation type="submission" date="2015-02" db="EMBL/GenBank/DDBJ databases">
        <title>Draft genome sequences of ten Microbacterium spp. with emphasis on heavy metal contaminated environments.</title>
        <authorList>
            <person name="Corretto E."/>
        </authorList>
    </citation>
    <scope>NUCLEOTIDE SEQUENCE [LARGE SCALE GENOMIC DNA]</scope>
    <source>
        <strain evidence="8 9">ARN176</strain>
    </source>
</reference>
<dbReference type="GO" id="GO:0016787">
    <property type="term" value="F:hydrolase activity"/>
    <property type="evidence" value="ECO:0007669"/>
    <property type="project" value="UniProtKB-KW"/>
</dbReference>
<dbReference type="PATRIC" id="fig|582680.6.peg.3084"/>
<comment type="caution">
    <text evidence="8">The sequence shown here is derived from an EMBL/GenBank/DDBJ whole genome shotgun (WGS) entry which is preliminary data.</text>
</comment>
<dbReference type="InterPro" id="IPR022907">
    <property type="entry name" value="VapC_family"/>
</dbReference>
<comment type="similarity">
    <text evidence="6">Belongs to the PINc/VapC protein family.</text>
</comment>
<dbReference type="SUPFAM" id="SSF88723">
    <property type="entry name" value="PIN domain-like"/>
    <property type="match status" value="1"/>
</dbReference>
<dbReference type="InterPro" id="IPR002716">
    <property type="entry name" value="PIN_dom"/>
</dbReference>
<dbReference type="EC" id="3.1.-.-" evidence="6"/>
<dbReference type="CDD" id="cd09873">
    <property type="entry name" value="PIN_Pae0151-like"/>
    <property type="match status" value="1"/>
</dbReference>
<evidence type="ECO:0000313" key="9">
    <source>
        <dbReference type="Proteomes" id="UP000033740"/>
    </source>
</evidence>
<dbReference type="Proteomes" id="UP000033740">
    <property type="component" value="Unassembled WGS sequence"/>
</dbReference>
<name>A0A0F0LF35_9MICO</name>
<evidence type="ECO:0000259" key="7">
    <source>
        <dbReference type="Pfam" id="PF01850"/>
    </source>
</evidence>
<proteinExistence type="inferred from homology"/>
<dbReference type="RefSeq" id="WP_052680303.1">
    <property type="nucleotide sequence ID" value="NZ_JYIX01000038.1"/>
</dbReference>
<dbReference type="HAMAP" id="MF_00265">
    <property type="entry name" value="VapC_Nob1"/>
    <property type="match status" value="1"/>
</dbReference>
<protein>
    <recommendedName>
        <fullName evidence="6">Ribonuclease VapC</fullName>
        <shortName evidence="6">RNase VapC</shortName>
        <ecNumber evidence="6">3.1.-.-</ecNumber>
    </recommendedName>
    <alternativeName>
        <fullName evidence="6">Toxin VapC</fullName>
    </alternativeName>
</protein>
<feature type="domain" description="PIN" evidence="7">
    <location>
        <begin position="2"/>
        <end position="117"/>
    </location>
</feature>
<evidence type="ECO:0000256" key="3">
    <source>
        <dbReference type="ARBA" id="ARBA00022723"/>
    </source>
</evidence>